<evidence type="ECO:0000313" key="4">
    <source>
        <dbReference type="Proteomes" id="UP000011688"/>
    </source>
</evidence>
<evidence type="ECO:0000313" key="3">
    <source>
        <dbReference type="EMBL" id="ELY58428.1"/>
    </source>
</evidence>
<dbReference type="OrthoDB" id="156174at2157"/>
<dbReference type="PROSITE" id="PS51257">
    <property type="entry name" value="PROKAR_LIPOPROTEIN"/>
    <property type="match status" value="1"/>
</dbReference>
<dbReference type="EMBL" id="AOIB01000020">
    <property type="protein sequence ID" value="ELY58428.1"/>
    <property type="molecule type" value="Genomic_DNA"/>
</dbReference>
<dbReference type="InterPro" id="IPR055774">
    <property type="entry name" value="DUF7350"/>
</dbReference>
<dbReference type="AlphaFoldDB" id="L9XCS5"/>
<name>L9XCS5_9EURY</name>
<keyword evidence="4" id="KW-1185">Reference proteome</keyword>
<organism evidence="3 4">
    <name type="scientific">Natronococcus amylolyticus DSM 10524</name>
    <dbReference type="NCBI Taxonomy" id="1227497"/>
    <lineage>
        <taxon>Archaea</taxon>
        <taxon>Methanobacteriati</taxon>
        <taxon>Methanobacteriota</taxon>
        <taxon>Stenosarchaea group</taxon>
        <taxon>Halobacteria</taxon>
        <taxon>Halobacteriales</taxon>
        <taxon>Natrialbaceae</taxon>
        <taxon>Natronococcus</taxon>
    </lineage>
</organism>
<dbReference type="PATRIC" id="fig|1227497.3.peg.1821"/>
<gene>
    <name evidence="3" type="ORF">C491_08834</name>
</gene>
<feature type="region of interest" description="Disordered" evidence="1">
    <location>
        <begin position="243"/>
        <end position="352"/>
    </location>
</feature>
<evidence type="ECO:0000256" key="1">
    <source>
        <dbReference type="SAM" id="MobiDB-lite"/>
    </source>
</evidence>
<feature type="region of interest" description="Disordered" evidence="1">
    <location>
        <begin position="31"/>
        <end position="51"/>
    </location>
</feature>
<feature type="compositionally biased region" description="Acidic residues" evidence="1">
    <location>
        <begin position="37"/>
        <end position="51"/>
    </location>
</feature>
<reference evidence="3 4" key="1">
    <citation type="journal article" date="2014" name="PLoS Genet.">
        <title>Phylogenetically driven sequencing of extremely halophilic archaea reveals strategies for static and dynamic osmo-response.</title>
        <authorList>
            <person name="Becker E.A."/>
            <person name="Seitzer P.M."/>
            <person name="Tritt A."/>
            <person name="Larsen D."/>
            <person name="Krusor M."/>
            <person name="Yao A.I."/>
            <person name="Wu D."/>
            <person name="Madern D."/>
            <person name="Eisen J.A."/>
            <person name="Darling A.E."/>
            <person name="Facciotti M.T."/>
        </authorList>
    </citation>
    <scope>NUCLEOTIDE SEQUENCE [LARGE SCALE GENOMIC DNA]</scope>
    <source>
        <strain evidence="3 4">DSM 10524</strain>
    </source>
</reference>
<feature type="domain" description="DUF7350" evidence="2">
    <location>
        <begin position="342"/>
        <end position="462"/>
    </location>
</feature>
<feature type="compositionally biased region" description="Acidic residues" evidence="1">
    <location>
        <begin position="338"/>
        <end position="347"/>
    </location>
</feature>
<dbReference type="InterPro" id="IPR038482">
    <property type="entry name" value="Tp34-type_sf"/>
</dbReference>
<dbReference type="STRING" id="1227497.C491_08834"/>
<dbReference type="eggNOG" id="arCOG04511">
    <property type="taxonomic scope" value="Archaea"/>
</dbReference>
<accession>L9XCS5</accession>
<dbReference type="Gene3D" id="2.60.40.2480">
    <property type="entry name" value="Periplasmic metal-binding protein Tp34-type"/>
    <property type="match status" value="1"/>
</dbReference>
<dbReference type="Pfam" id="PF24041">
    <property type="entry name" value="DUF7350"/>
    <property type="match status" value="1"/>
</dbReference>
<dbReference type="RefSeq" id="WP_005555299.1">
    <property type="nucleotide sequence ID" value="NZ_AOIB01000020.1"/>
</dbReference>
<evidence type="ECO:0000259" key="2">
    <source>
        <dbReference type="Pfam" id="PF24041"/>
    </source>
</evidence>
<sequence length="468" mass="51333">MKQERYDTQRTIDRRTLVRRTGALAGTVALAGCTGTDGEDDENGADDGTDDDVEAVPEIVEVEDPPEAVYVPTHREQMRTLEPIEDGDVAIAPMLSYPHPFWIVAGGGEDSVERVDPEEGHGVHMMFTAWDRETGTVLPVDDGVQLRVFQDGEQVGSPLSPWTMISQEMGFHFGDNVSLPGDGSYAVEVELPALSTRKTGGLEDRLTEAASASFEFEYDEAFREEVVGGVEYLDEELWGERGALEPMDHGDHDHAGEADDHGHEEHSHDDEADDHGHEEHSHDDEDNHDHDGADDHSHGDHDDHEHGDENEHAHHEIPYSQLPPAEEYPGTLLREDGADGTEPTDDADLPRSGDAAVVATLLESESRLASDERYLLVSPRTPYNRVPLADATLAATVEHDDESGTDTVLEQTLDGEYGLHYGADVAAEPGDDVTVSFEAPPQVARHQGYETAFLEMESLELTVPEETE</sequence>
<feature type="compositionally biased region" description="Basic and acidic residues" evidence="1">
    <location>
        <begin position="243"/>
        <end position="317"/>
    </location>
</feature>
<dbReference type="Proteomes" id="UP000011688">
    <property type="component" value="Unassembled WGS sequence"/>
</dbReference>
<proteinExistence type="predicted"/>
<protein>
    <recommendedName>
        <fullName evidence="2">DUF7350 domain-containing protein</fullName>
    </recommendedName>
</protein>
<comment type="caution">
    <text evidence="3">The sequence shown here is derived from an EMBL/GenBank/DDBJ whole genome shotgun (WGS) entry which is preliminary data.</text>
</comment>